<keyword evidence="4" id="KW-0378">Hydrolase</keyword>
<dbReference type="AlphaFoldDB" id="A0A9X4MXE2"/>
<organism evidence="8 9">
    <name type="scientific">Profundicola chukchiensis</name>
    <dbReference type="NCBI Taxonomy" id="2961959"/>
    <lineage>
        <taxon>Bacteria</taxon>
        <taxon>Pseudomonadati</taxon>
        <taxon>Bacteroidota</taxon>
        <taxon>Flavobacteriia</taxon>
        <taxon>Flavobacteriales</taxon>
        <taxon>Weeksellaceae</taxon>
        <taxon>Profundicola</taxon>
    </lineage>
</organism>
<keyword evidence="9" id="KW-1185">Reference proteome</keyword>
<evidence type="ECO:0000256" key="3">
    <source>
        <dbReference type="ARBA" id="ARBA00022723"/>
    </source>
</evidence>
<evidence type="ECO:0000256" key="6">
    <source>
        <dbReference type="ARBA" id="ARBA00023211"/>
    </source>
</evidence>
<dbReference type="Pfam" id="PF00293">
    <property type="entry name" value="NUDIX"/>
    <property type="match status" value="1"/>
</dbReference>
<dbReference type="CDD" id="cd03426">
    <property type="entry name" value="NUDIX_CoAse_Nudt7"/>
    <property type="match status" value="1"/>
</dbReference>
<dbReference type="Gene3D" id="3.90.79.10">
    <property type="entry name" value="Nucleoside Triphosphate Pyrophosphohydrolase"/>
    <property type="match status" value="1"/>
</dbReference>
<name>A0A9X4MXE2_9FLAO</name>
<evidence type="ECO:0000313" key="9">
    <source>
        <dbReference type="Proteomes" id="UP001152599"/>
    </source>
</evidence>
<dbReference type="GO" id="GO:0046872">
    <property type="term" value="F:metal ion binding"/>
    <property type="evidence" value="ECO:0007669"/>
    <property type="project" value="UniProtKB-KW"/>
</dbReference>
<evidence type="ECO:0000256" key="2">
    <source>
        <dbReference type="ARBA" id="ARBA00001946"/>
    </source>
</evidence>
<dbReference type="InterPro" id="IPR015797">
    <property type="entry name" value="NUDIX_hydrolase-like_dom_sf"/>
</dbReference>
<gene>
    <name evidence="8" type="ORF">NMK71_09380</name>
</gene>
<dbReference type="GO" id="GO:0010945">
    <property type="term" value="F:coenzyme A diphosphatase activity"/>
    <property type="evidence" value="ECO:0007669"/>
    <property type="project" value="InterPro"/>
</dbReference>
<protein>
    <submittedName>
        <fullName evidence="8">CoA pyrophosphatase</fullName>
    </submittedName>
</protein>
<dbReference type="Proteomes" id="UP001152599">
    <property type="component" value="Unassembled WGS sequence"/>
</dbReference>
<sequence length="213" mass="24582">MKITFETLREQLDFNQIPGWKAQYEMAPPDRQHMVDNGRFDLKKPRIASVLILIYQEDGVLKFPVIHRNTYKGVHSNQIGFPGGKVEKEDANLAQTAIRESYEEINAEPNGIEILGELTELFIPPSNFLVYPYVGLYHQEPNFVPCDYEVRKIIPIDFHSFITNPQKTNLVLDHDGANYQVPAFSINHDINIWGATAMMLNEFYQFSRNSLHL</sequence>
<evidence type="ECO:0000256" key="4">
    <source>
        <dbReference type="ARBA" id="ARBA00022801"/>
    </source>
</evidence>
<dbReference type="RefSeq" id="WP_304420980.1">
    <property type="nucleotide sequence ID" value="NZ_JANCMU010000005.1"/>
</dbReference>
<comment type="cofactor">
    <cofactor evidence="2">
        <name>Mg(2+)</name>
        <dbReference type="ChEBI" id="CHEBI:18420"/>
    </cofactor>
</comment>
<dbReference type="InterPro" id="IPR000086">
    <property type="entry name" value="NUDIX_hydrolase_dom"/>
</dbReference>
<dbReference type="PANTHER" id="PTHR12992:SF11">
    <property type="entry name" value="MITOCHONDRIAL COENZYME A DIPHOSPHATASE NUDT8"/>
    <property type="match status" value="1"/>
</dbReference>
<dbReference type="InterPro" id="IPR045121">
    <property type="entry name" value="CoAse"/>
</dbReference>
<evidence type="ECO:0000313" key="8">
    <source>
        <dbReference type="EMBL" id="MDG4946626.1"/>
    </source>
</evidence>
<keyword evidence="5" id="KW-0460">Magnesium</keyword>
<proteinExistence type="predicted"/>
<dbReference type="PANTHER" id="PTHR12992">
    <property type="entry name" value="NUDIX HYDROLASE"/>
    <property type="match status" value="1"/>
</dbReference>
<reference evidence="8" key="1">
    <citation type="submission" date="2022-07" db="EMBL/GenBank/DDBJ databases">
        <title>Description and genome-wide analysis of Profundicola chukchiensis gen. nov., sp. nov., marine bacteria isolated from bottom sediments of the Chukchi Sea.</title>
        <authorList>
            <person name="Romanenko L."/>
            <person name="Otstavnykh N."/>
            <person name="Kurilenko V."/>
            <person name="Eremeev V."/>
            <person name="Velansky P."/>
            <person name="Mikhailov V."/>
            <person name="Isaeva M."/>
        </authorList>
    </citation>
    <scope>NUCLEOTIDE SEQUENCE</scope>
    <source>
        <strain evidence="8">KMM 9713</strain>
    </source>
</reference>
<dbReference type="SUPFAM" id="SSF55811">
    <property type="entry name" value="Nudix"/>
    <property type="match status" value="1"/>
</dbReference>
<evidence type="ECO:0000256" key="1">
    <source>
        <dbReference type="ARBA" id="ARBA00001936"/>
    </source>
</evidence>
<evidence type="ECO:0000259" key="7">
    <source>
        <dbReference type="PROSITE" id="PS51462"/>
    </source>
</evidence>
<comment type="cofactor">
    <cofactor evidence="1">
        <name>Mn(2+)</name>
        <dbReference type="ChEBI" id="CHEBI:29035"/>
    </cofactor>
</comment>
<evidence type="ECO:0000256" key="5">
    <source>
        <dbReference type="ARBA" id="ARBA00022842"/>
    </source>
</evidence>
<dbReference type="PROSITE" id="PS51462">
    <property type="entry name" value="NUDIX"/>
    <property type="match status" value="1"/>
</dbReference>
<feature type="domain" description="Nudix hydrolase" evidence="7">
    <location>
        <begin position="45"/>
        <end position="178"/>
    </location>
</feature>
<dbReference type="EMBL" id="JANCMU010000005">
    <property type="protein sequence ID" value="MDG4946626.1"/>
    <property type="molecule type" value="Genomic_DNA"/>
</dbReference>
<keyword evidence="3" id="KW-0479">Metal-binding</keyword>
<comment type="caution">
    <text evidence="8">The sequence shown here is derived from an EMBL/GenBank/DDBJ whole genome shotgun (WGS) entry which is preliminary data.</text>
</comment>
<accession>A0A9X4MXE2</accession>
<keyword evidence="6" id="KW-0464">Manganese</keyword>